<dbReference type="Gene3D" id="3.80.10.10">
    <property type="entry name" value="Ribonuclease Inhibitor"/>
    <property type="match status" value="2"/>
</dbReference>
<dbReference type="SMART" id="SM00369">
    <property type="entry name" value="LRR_TYP"/>
    <property type="match status" value="3"/>
</dbReference>
<feature type="compositionally biased region" description="Low complexity" evidence="4">
    <location>
        <begin position="968"/>
        <end position="977"/>
    </location>
</feature>
<feature type="compositionally biased region" description="Low complexity" evidence="4">
    <location>
        <begin position="944"/>
        <end position="955"/>
    </location>
</feature>
<dbReference type="InterPro" id="IPR050715">
    <property type="entry name" value="LRR-SigEffector_domain"/>
</dbReference>
<gene>
    <name evidence="5" type="ORF">Vafri_8626</name>
</gene>
<proteinExistence type="predicted"/>
<reference evidence="5" key="1">
    <citation type="journal article" date="2021" name="Proc. Natl. Acad. Sci. U.S.A.">
        <title>Three genomes in the algal genus Volvox reveal the fate of a haploid sex-determining region after a transition to homothallism.</title>
        <authorList>
            <person name="Yamamoto K."/>
            <person name="Hamaji T."/>
            <person name="Kawai-Toyooka H."/>
            <person name="Matsuzaki R."/>
            <person name="Takahashi F."/>
            <person name="Nishimura Y."/>
            <person name="Kawachi M."/>
            <person name="Noguchi H."/>
            <person name="Minakuchi Y."/>
            <person name="Umen J.G."/>
            <person name="Toyoda A."/>
            <person name="Nozaki H."/>
        </authorList>
    </citation>
    <scope>NUCLEOTIDE SEQUENCE</scope>
    <source>
        <strain evidence="5">NIES-3780</strain>
    </source>
</reference>
<evidence type="ECO:0000313" key="6">
    <source>
        <dbReference type="Proteomes" id="UP000747399"/>
    </source>
</evidence>
<keyword evidence="3" id="KW-0677">Repeat</keyword>
<dbReference type="EMBL" id="BNCO01000014">
    <property type="protein sequence ID" value="GIL52856.1"/>
    <property type="molecule type" value="Genomic_DNA"/>
</dbReference>
<dbReference type="Proteomes" id="UP000747399">
    <property type="component" value="Unassembled WGS sequence"/>
</dbReference>
<evidence type="ECO:0000256" key="2">
    <source>
        <dbReference type="ARBA" id="ARBA00022614"/>
    </source>
</evidence>
<dbReference type="InterPro" id="IPR032675">
    <property type="entry name" value="LRR_dom_sf"/>
</dbReference>
<protein>
    <submittedName>
        <fullName evidence="5">Uncharacterized protein</fullName>
    </submittedName>
</protein>
<dbReference type="AlphaFoldDB" id="A0A8J4B776"/>
<feature type="compositionally biased region" description="Gly residues" evidence="4">
    <location>
        <begin position="956"/>
        <end position="967"/>
    </location>
</feature>
<evidence type="ECO:0000313" key="5">
    <source>
        <dbReference type="EMBL" id="GIL52856.1"/>
    </source>
</evidence>
<feature type="compositionally biased region" description="Low complexity" evidence="4">
    <location>
        <begin position="66"/>
        <end position="77"/>
    </location>
</feature>
<evidence type="ECO:0000256" key="3">
    <source>
        <dbReference type="ARBA" id="ARBA00022737"/>
    </source>
</evidence>
<dbReference type="GO" id="GO:0005930">
    <property type="term" value="C:axoneme"/>
    <property type="evidence" value="ECO:0007669"/>
    <property type="project" value="UniProtKB-SubCell"/>
</dbReference>
<feature type="region of interest" description="Disordered" evidence="4">
    <location>
        <begin position="936"/>
        <end position="987"/>
    </location>
</feature>
<comment type="caution">
    <text evidence="5">The sequence shown here is derived from an EMBL/GenBank/DDBJ whole genome shotgun (WGS) entry which is preliminary data.</text>
</comment>
<evidence type="ECO:0000256" key="4">
    <source>
        <dbReference type="SAM" id="MobiDB-lite"/>
    </source>
</evidence>
<comment type="subcellular location">
    <subcellularLocation>
        <location evidence="1">Cytoplasm</location>
        <location evidence="1">Cytoskeleton</location>
        <location evidence="1">Cilium axoneme</location>
    </subcellularLocation>
</comment>
<evidence type="ECO:0000256" key="1">
    <source>
        <dbReference type="ARBA" id="ARBA00004430"/>
    </source>
</evidence>
<dbReference type="PANTHER" id="PTHR45752">
    <property type="entry name" value="LEUCINE-RICH REPEAT-CONTAINING"/>
    <property type="match status" value="1"/>
</dbReference>
<name>A0A8J4B776_9CHLO</name>
<sequence>MTGERSTGDANWQALPLPIFAEILCHLCGREENGIAERNVDNSLGSTGRNGPLLYRCGKGDSPRTSPSSSSSSSFSFSLSSYDLANIALVCRDFRRLRCQGLVVLRPALIPKSPRSPTAVHAHAYSSKQNQAYQDDKLGQSTCVGIGRPLHLHVQEEQRHQQQHQEQEALHADRPECIQLKLAEPKSHLHSSLAQQEVQCGRQAPPSPPPQYLKNIAWTTFPHLTHLDLSAVQVAVYDLVELRRQQEALEDLAQLRELRRLVLPLTLLTATAASLPPLPARPACTNSSSSSRNGTNAGGAASTISACIHSNASSAVTAVSGTASPSHRGPLLFWPPWLLHLPHLSELAVLTYCRTASYNVAEPNQYHDYNRHRHTYPVDITSILSRFDGIHVTDLPPLPSLASLELQLPGGAMAGGGLLQNLTSLTSLHLCSTDSRPLGRMQLTAILSGAGGNGRLAHLYLPCLSFSAHQSFALQQAAAAATGPSLEGLRALAAAAGFPLAVSAALRPPPPPTPPPQPPLPRDDIPFLSAAATAASALCTSLRSLALSGRCLLADLLTAAAHLSAVTSLRLAGCDVRPRDIAEGLLTQHFADGAAGGGGGVIVWEQLYGASSGLPPAAWRLQRLDLAECHWLTSVPLFAANISRLLLGLCPPGSLQVLHLSGVGISRLPEALLLLPPPPPPPALQLSCASCDTPNNAYEYGKARGSLCAFLTELDLSRNFLQAIPEALAVACPRLRTLRVDGNGPQAGIQPAGIPAAPCRGAVNYAHQQLLTSVLAAASGPSGGSSSAATAGRGCRLARLPPALEELSLVSTTGLMLLCPSAAILSCQPAMQLRRLHVSHCSLPVLVAMMPYMPVLVELVAVQVPASVRGVVGAAVAAAASASAGSASGNNNTDGQRSGLSGVCDLAAAPLIQGATAAAVARSLCRVVVRGDVSEESPPVRLRGSAGPSSTSGSSNCGGNGDCGSGNSGSSSSNSGGNDVGGDRGSNDVPGSSDAALWWLERLCACAPGMRTLSYTRMGLTAVPAGIAAASSLVSVDLSRNSVFRISETTAQLSRLEYLDLSRNRLSSLPHHIFARLTRMSSLDVYGNPMLPLAAVAALHRCLPGLMRFRSDYTHERPRPLTRGMPKLATVAGGTANLEQESCGPGTAPGRQGFMYGSGYGGGGSDGDSVEIGGRNRESDGTISVAAKVAAVRADVRGTPLTCGA</sequence>
<accession>A0A8J4B776</accession>
<keyword evidence="2" id="KW-0433">Leucine-rich repeat</keyword>
<organism evidence="5 6">
    <name type="scientific">Volvox africanus</name>
    <dbReference type="NCBI Taxonomy" id="51714"/>
    <lineage>
        <taxon>Eukaryota</taxon>
        <taxon>Viridiplantae</taxon>
        <taxon>Chlorophyta</taxon>
        <taxon>core chlorophytes</taxon>
        <taxon>Chlorophyceae</taxon>
        <taxon>CS clade</taxon>
        <taxon>Chlamydomonadales</taxon>
        <taxon>Volvocaceae</taxon>
        <taxon>Volvox</taxon>
    </lineage>
</organism>
<dbReference type="InterPro" id="IPR001611">
    <property type="entry name" value="Leu-rich_rpt"/>
</dbReference>
<dbReference type="SUPFAM" id="SSF52058">
    <property type="entry name" value="L domain-like"/>
    <property type="match status" value="2"/>
</dbReference>
<dbReference type="PROSITE" id="PS51450">
    <property type="entry name" value="LRR"/>
    <property type="match status" value="1"/>
</dbReference>
<dbReference type="PANTHER" id="PTHR45752:SF187">
    <property type="entry name" value="LEUCINE-RICH REPEAT AND IQ DOMAIN-CONTAINING PROTEIN 4"/>
    <property type="match status" value="1"/>
</dbReference>
<dbReference type="Pfam" id="PF13855">
    <property type="entry name" value="LRR_8"/>
    <property type="match status" value="1"/>
</dbReference>
<feature type="region of interest" description="Disordered" evidence="4">
    <location>
        <begin position="58"/>
        <end position="77"/>
    </location>
</feature>
<dbReference type="InterPro" id="IPR003591">
    <property type="entry name" value="Leu-rich_rpt_typical-subtyp"/>
</dbReference>
<keyword evidence="6" id="KW-1185">Reference proteome</keyword>
<feature type="region of interest" description="Disordered" evidence="4">
    <location>
        <begin position="1138"/>
        <end position="1160"/>
    </location>
</feature>